<evidence type="ECO:0000313" key="2">
    <source>
        <dbReference type="EMBL" id="NYI99236.1"/>
    </source>
</evidence>
<dbReference type="Pfam" id="PF14028">
    <property type="entry name" value="Lant_dehydr_C"/>
    <property type="match status" value="1"/>
</dbReference>
<organism evidence="2 3">
    <name type="scientific">Streptomonospora nanhaiensis</name>
    <dbReference type="NCBI Taxonomy" id="1323731"/>
    <lineage>
        <taxon>Bacteria</taxon>
        <taxon>Bacillati</taxon>
        <taxon>Actinomycetota</taxon>
        <taxon>Actinomycetes</taxon>
        <taxon>Streptosporangiales</taxon>
        <taxon>Nocardiopsidaceae</taxon>
        <taxon>Streptomonospora</taxon>
    </lineage>
</organism>
<proteinExistence type="predicted"/>
<evidence type="ECO:0000313" key="3">
    <source>
        <dbReference type="Proteomes" id="UP000575985"/>
    </source>
</evidence>
<dbReference type="InterPro" id="IPR023809">
    <property type="entry name" value="Thiopep_bacteriocin_synth_dom"/>
</dbReference>
<comment type="caution">
    <text evidence="2">The sequence shown here is derived from an EMBL/GenBank/DDBJ whole genome shotgun (WGS) entry which is preliminary data.</text>
</comment>
<name>A0A853BWP7_9ACTN</name>
<sequence length="270" mass="29416">MPTSETDTWLQANVQFADSSTAEHGAVHHLAPVLKDTRWFTMRKRAWRCRIALPADSDAAQALRSRVIRDLDRLTDAGRISGWTRVVYEPETRAFGGAAAMEAAHTLFCADTRHLIRFLAAGGERPDRRREVSLLLCHTLLRAAELDPFEQGDVWDRVAATRVLPSGAPPSARIQRQVHGLLSVEPGPAGPHFADGGAFAGFSAWAQSFQTCGQRVAALNAGGRLTRGLRAVLAHHVIFHWNRLGIVTEDQAVLAHAAARTAFAPETAAL</sequence>
<accession>A0A853BWP7</accession>
<evidence type="ECO:0000259" key="1">
    <source>
        <dbReference type="Pfam" id="PF14028"/>
    </source>
</evidence>
<gene>
    <name evidence="2" type="ORF">HNR12_005513</name>
</gene>
<feature type="domain" description="Thiopeptide-type bacteriocin biosynthesis" evidence="1">
    <location>
        <begin position="9"/>
        <end position="261"/>
    </location>
</feature>
<dbReference type="EMBL" id="JACCFO010000001">
    <property type="protein sequence ID" value="NYI99236.1"/>
    <property type="molecule type" value="Genomic_DNA"/>
</dbReference>
<protein>
    <submittedName>
        <fullName evidence="2">Thiopeptide-type bacteriocin biosynthesis protein</fullName>
    </submittedName>
</protein>
<reference evidence="2 3" key="1">
    <citation type="submission" date="2020-07" db="EMBL/GenBank/DDBJ databases">
        <title>Sequencing the genomes of 1000 actinobacteria strains.</title>
        <authorList>
            <person name="Klenk H.-P."/>
        </authorList>
    </citation>
    <scope>NUCLEOTIDE SEQUENCE [LARGE SCALE GENOMIC DNA]</scope>
    <source>
        <strain evidence="2 3">DSM 45927</strain>
    </source>
</reference>
<dbReference type="RefSeq" id="WP_179770244.1">
    <property type="nucleotide sequence ID" value="NZ_JACCFO010000001.1"/>
</dbReference>
<keyword evidence="3" id="KW-1185">Reference proteome</keyword>
<dbReference type="NCBIfam" id="TIGR03891">
    <property type="entry name" value="thiopep_ocin"/>
    <property type="match status" value="1"/>
</dbReference>
<dbReference type="Proteomes" id="UP000575985">
    <property type="component" value="Unassembled WGS sequence"/>
</dbReference>
<dbReference type="AlphaFoldDB" id="A0A853BWP7"/>